<reference evidence="3" key="1">
    <citation type="submission" date="2022-08" db="EMBL/GenBank/DDBJ databases">
        <authorList>
            <person name="Marques A."/>
        </authorList>
    </citation>
    <scope>NUCLEOTIDE SEQUENCE</scope>
    <source>
        <strain evidence="3">RhyPub2mFocal</strain>
        <tissue evidence="3">Leaves</tissue>
    </source>
</reference>
<feature type="domain" description="RNase H type-1" evidence="1">
    <location>
        <begin position="377"/>
        <end position="500"/>
    </location>
</feature>
<feature type="domain" description="Reverse transcriptase zinc-binding" evidence="2">
    <location>
        <begin position="178"/>
        <end position="271"/>
    </location>
</feature>
<evidence type="ECO:0000313" key="4">
    <source>
        <dbReference type="Proteomes" id="UP001140206"/>
    </source>
</evidence>
<dbReference type="AlphaFoldDB" id="A0AAV8CN68"/>
<keyword evidence="4" id="KW-1185">Reference proteome</keyword>
<dbReference type="InterPro" id="IPR052929">
    <property type="entry name" value="RNase_H-like_EbsB-rel"/>
</dbReference>
<evidence type="ECO:0000259" key="2">
    <source>
        <dbReference type="Pfam" id="PF13966"/>
    </source>
</evidence>
<dbReference type="InterPro" id="IPR026960">
    <property type="entry name" value="RVT-Znf"/>
</dbReference>
<dbReference type="EMBL" id="JAMFTS010000005">
    <property type="protein sequence ID" value="KAJ4756264.1"/>
    <property type="molecule type" value="Genomic_DNA"/>
</dbReference>
<dbReference type="Pfam" id="PF13456">
    <property type="entry name" value="RVT_3"/>
    <property type="match status" value="1"/>
</dbReference>
<dbReference type="InterPro" id="IPR036397">
    <property type="entry name" value="RNaseH_sf"/>
</dbReference>
<accession>A0AAV8CN68</accession>
<keyword evidence="3" id="KW-0695">RNA-directed DNA polymerase</keyword>
<name>A0AAV8CN68_9POAL</name>
<evidence type="ECO:0000313" key="3">
    <source>
        <dbReference type="EMBL" id="KAJ4756264.1"/>
    </source>
</evidence>
<dbReference type="Pfam" id="PF13966">
    <property type="entry name" value="zf-RVT"/>
    <property type="match status" value="1"/>
</dbReference>
<dbReference type="Proteomes" id="UP001140206">
    <property type="component" value="Chromosome 5"/>
</dbReference>
<gene>
    <name evidence="3" type="ORF">LUZ62_090669</name>
</gene>
<dbReference type="Gene3D" id="3.30.420.10">
    <property type="entry name" value="Ribonuclease H-like superfamily/Ribonuclease H"/>
    <property type="match status" value="1"/>
</dbReference>
<dbReference type="GO" id="GO:0004523">
    <property type="term" value="F:RNA-DNA hybrid ribonuclease activity"/>
    <property type="evidence" value="ECO:0007669"/>
    <property type="project" value="InterPro"/>
</dbReference>
<dbReference type="PANTHER" id="PTHR47074:SF11">
    <property type="entry name" value="REVERSE TRANSCRIPTASE-LIKE PROTEIN"/>
    <property type="match status" value="1"/>
</dbReference>
<dbReference type="CDD" id="cd06222">
    <property type="entry name" value="RNase_H_like"/>
    <property type="match status" value="1"/>
</dbReference>
<keyword evidence="3" id="KW-0808">Transferase</keyword>
<protein>
    <submittedName>
        <fullName evidence="3">RNA-directed DNA polymerase (Reverse transcriptase)-related family protein</fullName>
    </submittedName>
</protein>
<keyword evidence="3" id="KW-0548">Nucleotidyltransferase</keyword>
<evidence type="ECO:0000259" key="1">
    <source>
        <dbReference type="Pfam" id="PF13456"/>
    </source>
</evidence>
<dbReference type="InterPro" id="IPR002156">
    <property type="entry name" value="RNaseH_domain"/>
</dbReference>
<dbReference type="InterPro" id="IPR012337">
    <property type="entry name" value="RNaseH-like_sf"/>
</dbReference>
<proteinExistence type="predicted"/>
<comment type="caution">
    <text evidence="3">The sequence shown here is derived from an EMBL/GenBank/DDBJ whole genome shotgun (WGS) entry which is preliminary data.</text>
</comment>
<dbReference type="PANTHER" id="PTHR47074">
    <property type="entry name" value="BNAC02G40300D PROTEIN"/>
    <property type="match status" value="1"/>
</dbReference>
<dbReference type="SUPFAM" id="SSF53098">
    <property type="entry name" value="Ribonuclease H-like"/>
    <property type="match status" value="1"/>
</dbReference>
<dbReference type="GO" id="GO:0003676">
    <property type="term" value="F:nucleic acid binding"/>
    <property type="evidence" value="ECO:0007669"/>
    <property type="project" value="InterPro"/>
</dbReference>
<dbReference type="InterPro" id="IPR044730">
    <property type="entry name" value="RNase_H-like_dom_plant"/>
</dbReference>
<organism evidence="3 4">
    <name type="scientific">Rhynchospora pubera</name>
    <dbReference type="NCBI Taxonomy" id="906938"/>
    <lineage>
        <taxon>Eukaryota</taxon>
        <taxon>Viridiplantae</taxon>
        <taxon>Streptophyta</taxon>
        <taxon>Embryophyta</taxon>
        <taxon>Tracheophyta</taxon>
        <taxon>Spermatophyta</taxon>
        <taxon>Magnoliopsida</taxon>
        <taxon>Liliopsida</taxon>
        <taxon>Poales</taxon>
        <taxon>Cyperaceae</taxon>
        <taxon>Cyperoideae</taxon>
        <taxon>Rhynchosporeae</taxon>
        <taxon>Rhynchospora</taxon>
    </lineage>
</organism>
<dbReference type="GO" id="GO:0003964">
    <property type="term" value="F:RNA-directed DNA polymerase activity"/>
    <property type="evidence" value="ECO:0007669"/>
    <property type="project" value="UniProtKB-KW"/>
</dbReference>
<sequence>MPLVAWRHITVSKQQGGLGLKDMVKFQQSLHMKCLWSIARDDNSLWVQVLKAKYLQRTDLWSCNRTTRCTSLWRAIIAVKPLLKDSVKWQLGNGRSCKAVGQPWHEIWMHYSPSNAAQRKLVVADLVAEDGDSWNTHKLIQLFGFHGALYIALNLPQVPKLSQRQDRLIFTAQHNGRFTIKSAYNLLVQKDQRMHNLTHLPADLYKLIWKTRDVLPRARIFLWRAIKEALPVDQVFSSRMSKTPTGCLLCGDLNETVVHVLFKCPLAQQLWRLSQFDLSTAGLPDNMVHLLSFLVKQLEDRQFPTIISIMWNWWKDRCKRVYEGKKVNPQQTLAAASYWTLTLEKASLLHTKYLSHNCHHEQHYQEHVHSSFTCWIDASWTHSGIGGTGAAYILLDKEGQLVHYQLNLMEATSPFHAELLSLKEAFVSVLQMGISQCVFFTDCLLLQSIISGTTEPEAADWMAFNDTMGFMADWIKQPQFYCIHVGREKNQLADNLSKYARTKGICYRGFTFPFFQYPCDVICNDSML</sequence>